<dbReference type="EMBL" id="MCGR01000012">
    <property type="protein sequence ID" value="ORY88091.1"/>
    <property type="molecule type" value="Genomic_DNA"/>
</dbReference>
<dbReference type="Proteomes" id="UP000193467">
    <property type="component" value="Unassembled WGS sequence"/>
</dbReference>
<protein>
    <submittedName>
        <fullName evidence="2">Uncharacterized protein</fullName>
    </submittedName>
</protein>
<feature type="region of interest" description="Disordered" evidence="1">
    <location>
        <begin position="222"/>
        <end position="243"/>
    </location>
</feature>
<evidence type="ECO:0000313" key="3">
    <source>
        <dbReference type="Proteomes" id="UP000193467"/>
    </source>
</evidence>
<organism evidence="2 3">
    <name type="scientific">Leucosporidium creatinivorum</name>
    <dbReference type="NCBI Taxonomy" id="106004"/>
    <lineage>
        <taxon>Eukaryota</taxon>
        <taxon>Fungi</taxon>
        <taxon>Dikarya</taxon>
        <taxon>Basidiomycota</taxon>
        <taxon>Pucciniomycotina</taxon>
        <taxon>Microbotryomycetes</taxon>
        <taxon>Leucosporidiales</taxon>
        <taxon>Leucosporidium</taxon>
    </lineage>
</organism>
<accession>A0A1Y2FVR6</accession>
<sequence>MTPSLLPPCLATLRSLFPDADPGFLSQAILHHLEALSCLDDDEDDNKVVFRRWSESDRRNREAVDEVCRHTVVERVVQKMLEDGGEAWPRVKLKLRRSSGAGVRLQEQAGMVGKGKERGVGVLQGKMGAKKAAQLLSQHEAEPGAVDETLTRNIALVRLHSIFPSTPIPTLRQLLLSFPHSYLLQTIEHLLANPDLANPLPPPPSPKQNTALDFLLAPFRSRSRTPSASSSETGDEGPPSLPALLPSDLLRSTSYIPYLTSHLQRTFPSVPASVLKSFMADEVPYRELRWC</sequence>
<dbReference type="AlphaFoldDB" id="A0A1Y2FVR6"/>
<reference evidence="2 3" key="1">
    <citation type="submission" date="2016-07" db="EMBL/GenBank/DDBJ databases">
        <title>Pervasive Adenine N6-methylation of Active Genes in Fungi.</title>
        <authorList>
            <consortium name="DOE Joint Genome Institute"/>
            <person name="Mondo S.J."/>
            <person name="Dannebaum R.O."/>
            <person name="Kuo R.C."/>
            <person name="Labutti K."/>
            <person name="Haridas S."/>
            <person name="Kuo A."/>
            <person name="Salamov A."/>
            <person name="Ahrendt S.R."/>
            <person name="Lipzen A."/>
            <person name="Sullivan W."/>
            <person name="Andreopoulos W.B."/>
            <person name="Clum A."/>
            <person name="Lindquist E."/>
            <person name="Daum C."/>
            <person name="Ramamoorthy G.K."/>
            <person name="Gryganskyi A."/>
            <person name="Culley D."/>
            <person name="Magnuson J.K."/>
            <person name="James T.Y."/>
            <person name="O'Malley M.A."/>
            <person name="Stajich J.E."/>
            <person name="Spatafora J.W."/>
            <person name="Visel A."/>
            <person name="Grigoriev I.V."/>
        </authorList>
    </citation>
    <scope>NUCLEOTIDE SEQUENCE [LARGE SCALE GENOMIC DNA]</scope>
    <source>
        <strain evidence="2 3">62-1032</strain>
    </source>
</reference>
<gene>
    <name evidence="2" type="ORF">BCR35DRAFT_31490</name>
</gene>
<proteinExistence type="predicted"/>
<evidence type="ECO:0000313" key="2">
    <source>
        <dbReference type="EMBL" id="ORY88091.1"/>
    </source>
</evidence>
<evidence type="ECO:0000256" key="1">
    <source>
        <dbReference type="SAM" id="MobiDB-lite"/>
    </source>
</evidence>
<dbReference type="OrthoDB" id="10670567at2759"/>
<name>A0A1Y2FVR6_9BASI</name>
<dbReference type="InParanoid" id="A0A1Y2FVR6"/>
<dbReference type="STRING" id="106004.A0A1Y2FVR6"/>
<comment type="caution">
    <text evidence="2">The sequence shown here is derived from an EMBL/GenBank/DDBJ whole genome shotgun (WGS) entry which is preliminary data.</text>
</comment>
<keyword evidence="3" id="KW-1185">Reference proteome</keyword>